<evidence type="ECO:0000256" key="2">
    <source>
        <dbReference type="ARBA" id="ARBA00010566"/>
    </source>
</evidence>
<dbReference type="Proteomes" id="UP000824094">
    <property type="component" value="Unassembled WGS sequence"/>
</dbReference>
<dbReference type="NCBIfam" id="NF010635">
    <property type="entry name" value="PRK14032.1"/>
    <property type="match status" value="1"/>
</dbReference>
<dbReference type="PRINTS" id="PR00143">
    <property type="entry name" value="CITRTSNTHASE"/>
</dbReference>
<dbReference type="InterPro" id="IPR002020">
    <property type="entry name" value="Citrate_synthase"/>
</dbReference>
<protein>
    <recommendedName>
        <fullName evidence="5">Citrate synthase</fullName>
    </recommendedName>
</protein>
<evidence type="ECO:0000256" key="5">
    <source>
        <dbReference type="PIRNR" id="PIRNR001369"/>
    </source>
</evidence>
<proteinExistence type="inferred from homology"/>
<sequence length="457" mass="51619">MPKAENPKKAVQKRVKELSVVAKKSTIIKEEYYEQHDCKRGLRDINGKGVLVGLTEISEIIASKTDDQGNRIPCHGELYYRGILLDDIVRGFVQEKRFGFEETTYLLLFGKLPNEKELKEFSEMLATLRLLPSGFLRDVIMKRPSVDMMNVLQRSVLTLYAYDDNPDDIGIDNVLLQCLDLIAKFPMLSVYGYHVFKHYYEDGSLIIHKPDPTMSLAESFLHMLRADGNYTALEAKLLDLCMVLHAEHGGGNNSTFTDHVVTSSGTDTYSAIAASLGSLKGPRHGGANVKVIRMMQNIKENVNINNDDSIRKYLNDILDKKAFDKSGLIYGMGHAVYSISDPRAKILKSFIKPLAIEKGLEEEYRFYAKIEKIAPEVISDRRRIYKGVSANIDFYSGLIYSMLGIPTELFTPIFAMARMSGWSAHRIEELSNNGKIIRPAYDAVAAHQPYIKLTERK</sequence>
<reference evidence="7" key="1">
    <citation type="submission" date="2020-10" db="EMBL/GenBank/DDBJ databases">
        <authorList>
            <person name="Gilroy R."/>
        </authorList>
    </citation>
    <scope>NUCLEOTIDE SEQUENCE</scope>
    <source>
        <strain evidence="7">18911</strain>
    </source>
</reference>
<evidence type="ECO:0000256" key="1">
    <source>
        <dbReference type="ARBA" id="ARBA00005163"/>
    </source>
</evidence>
<dbReference type="AlphaFoldDB" id="A0A9D1MHI7"/>
<dbReference type="InterPro" id="IPR036969">
    <property type="entry name" value="Citrate_synthase_sf"/>
</dbReference>
<dbReference type="PANTHER" id="PTHR11739:SF4">
    <property type="entry name" value="CITRATE SYNTHASE, PEROXISOMAL"/>
    <property type="match status" value="1"/>
</dbReference>
<dbReference type="GO" id="GO:0005829">
    <property type="term" value="C:cytosol"/>
    <property type="evidence" value="ECO:0007669"/>
    <property type="project" value="TreeGrafter"/>
</dbReference>
<keyword evidence="3 5" id="KW-0808">Transferase</keyword>
<feature type="active site" evidence="6">
    <location>
        <position position="334"/>
    </location>
</feature>
<dbReference type="PANTHER" id="PTHR11739">
    <property type="entry name" value="CITRATE SYNTHASE"/>
    <property type="match status" value="1"/>
</dbReference>
<dbReference type="Gene3D" id="1.10.230.10">
    <property type="entry name" value="Cytochrome P450-Terp, domain 2"/>
    <property type="match status" value="1"/>
</dbReference>
<evidence type="ECO:0000256" key="3">
    <source>
        <dbReference type="ARBA" id="ARBA00022679"/>
    </source>
</evidence>
<comment type="catalytic activity">
    <reaction evidence="4">
        <text>oxaloacetate + acetyl-CoA + H2O = citrate + CoA + H(+)</text>
        <dbReference type="Rhea" id="RHEA:16845"/>
        <dbReference type="ChEBI" id="CHEBI:15377"/>
        <dbReference type="ChEBI" id="CHEBI:15378"/>
        <dbReference type="ChEBI" id="CHEBI:16452"/>
        <dbReference type="ChEBI" id="CHEBI:16947"/>
        <dbReference type="ChEBI" id="CHEBI:57287"/>
        <dbReference type="ChEBI" id="CHEBI:57288"/>
        <dbReference type="EC" id="2.3.3.16"/>
    </reaction>
</comment>
<evidence type="ECO:0000256" key="4">
    <source>
        <dbReference type="ARBA" id="ARBA00049288"/>
    </source>
</evidence>
<evidence type="ECO:0000256" key="6">
    <source>
        <dbReference type="PIRSR" id="PIRSR001369-1"/>
    </source>
</evidence>
<accession>A0A9D1MHI7</accession>
<dbReference type="Pfam" id="PF00285">
    <property type="entry name" value="Citrate_synt"/>
    <property type="match status" value="1"/>
</dbReference>
<dbReference type="InterPro" id="IPR024176">
    <property type="entry name" value="Citrate_synthase_bac-typ"/>
</dbReference>
<gene>
    <name evidence="7" type="ORF">IAB05_01940</name>
</gene>
<dbReference type="SUPFAM" id="SSF48256">
    <property type="entry name" value="Citrate synthase"/>
    <property type="match status" value="1"/>
</dbReference>
<dbReference type="GO" id="GO:0005975">
    <property type="term" value="P:carbohydrate metabolic process"/>
    <property type="evidence" value="ECO:0007669"/>
    <property type="project" value="TreeGrafter"/>
</dbReference>
<dbReference type="InterPro" id="IPR016142">
    <property type="entry name" value="Citrate_synth-like_lrg_a-sub"/>
</dbReference>
<organism evidence="7 8">
    <name type="scientific">Candidatus Stercoripulliclostridium merdigallinarum</name>
    <dbReference type="NCBI Taxonomy" id="2840951"/>
    <lineage>
        <taxon>Bacteria</taxon>
        <taxon>Bacillati</taxon>
        <taxon>Bacillota</taxon>
        <taxon>Clostridia</taxon>
        <taxon>Eubacteriales</taxon>
        <taxon>Candidatus Stercoripulliclostridium</taxon>
    </lineage>
</organism>
<dbReference type="InterPro" id="IPR016143">
    <property type="entry name" value="Citrate_synth-like_sm_a-sub"/>
</dbReference>
<dbReference type="GO" id="GO:0036440">
    <property type="term" value="F:citrate synthase activity"/>
    <property type="evidence" value="ECO:0007669"/>
    <property type="project" value="UniProtKB-EC"/>
</dbReference>
<name>A0A9D1MHI7_9FIRM</name>
<evidence type="ECO:0000313" key="8">
    <source>
        <dbReference type="Proteomes" id="UP000824094"/>
    </source>
</evidence>
<comment type="pathway">
    <text evidence="1">Carbohydrate metabolism; tricarboxylic acid cycle.</text>
</comment>
<comment type="similarity">
    <text evidence="2 5">Belongs to the citrate synthase family.</text>
</comment>
<dbReference type="PIRSF" id="PIRSF001369">
    <property type="entry name" value="Citrate_synth"/>
    <property type="match status" value="1"/>
</dbReference>
<dbReference type="Gene3D" id="1.10.580.10">
    <property type="entry name" value="Citrate Synthase, domain 1"/>
    <property type="match status" value="1"/>
</dbReference>
<reference evidence="7" key="2">
    <citation type="journal article" date="2021" name="PeerJ">
        <title>Extensive microbial diversity within the chicken gut microbiome revealed by metagenomics and culture.</title>
        <authorList>
            <person name="Gilroy R."/>
            <person name="Ravi A."/>
            <person name="Getino M."/>
            <person name="Pursley I."/>
            <person name="Horton D.L."/>
            <person name="Alikhan N.F."/>
            <person name="Baker D."/>
            <person name="Gharbi K."/>
            <person name="Hall N."/>
            <person name="Watson M."/>
            <person name="Adriaenssens E.M."/>
            <person name="Foster-Nyarko E."/>
            <person name="Jarju S."/>
            <person name="Secka A."/>
            <person name="Antonio M."/>
            <person name="Oren A."/>
            <person name="Chaudhuri R.R."/>
            <person name="La Ragione R."/>
            <person name="Hildebrand F."/>
            <person name="Pallen M.J."/>
        </authorList>
    </citation>
    <scope>NUCLEOTIDE SEQUENCE</scope>
    <source>
        <strain evidence="7">18911</strain>
    </source>
</reference>
<dbReference type="EMBL" id="DVNF01000063">
    <property type="protein sequence ID" value="HIU60134.1"/>
    <property type="molecule type" value="Genomic_DNA"/>
</dbReference>
<comment type="caution">
    <text evidence="7">The sequence shown here is derived from an EMBL/GenBank/DDBJ whole genome shotgun (WGS) entry which is preliminary data.</text>
</comment>
<dbReference type="GO" id="GO:0006099">
    <property type="term" value="P:tricarboxylic acid cycle"/>
    <property type="evidence" value="ECO:0007669"/>
    <property type="project" value="InterPro"/>
</dbReference>
<feature type="active site" evidence="6">
    <location>
        <position position="393"/>
    </location>
</feature>
<evidence type="ECO:0000313" key="7">
    <source>
        <dbReference type="EMBL" id="HIU60134.1"/>
    </source>
</evidence>